<keyword evidence="2" id="KW-0805">Transcription regulation</keyword>
<evidence type="ECO:0000256" key="4">
    <source>
        <dbReference type="ARBA" id="ARBA00023163"/>
    </source>
</evidence>
<dbReference type="InterPro" id="IPR005119">
    <property type="entry name" value="LysR_subst-bd"/>
</dbReference>
<dbReference type="EMBL" id="JACIGO010000011">
    <property type="protein sequence ID" value="MBB4293856.1"/>
    <property type="molecule type" value="Genomic_DNA"/>
</dbReference>
<evidence type="ECO:0000313" key="9">
    <source>
        <dbReference type="EMBL" id="MBB4293856.1"/>
    </source>
</evidence>
<dbReference type="Pfam" id="PF00126">
    <property type="entry name" value="HTH_1"/>
    <property type="match status" value="1"/>
</dbReference>
<dbReference type="GO" id="GO:0003677">
    <property type="term" value="F:DNA binding"/>
    <property type="evidence" value="ECO:0007669"/>
    <property type="project" value="UniProtKB-KW"/>
</dbReference>
<dbReference type="SUPFAM" id="SSF46785">
    <property type="entry name" value="Winged helix' DNA-binding domain"/>
    <property type="match status" value="1"/>
</dbReference>
<name>A0AAE2MR56_RHILE</name>
<sequence>MNLRQIRYFLQIAELGNFTRASEILGIAQPALSRQIRLLEEDLGEALFIRSGQGVALTAAGKALREKATALVYQFDKLRDEITDQSSPRGHLTVGLPPAIAHLLSIDLIDSYCREYRDVHLHIREGISLDLIAGIQQSKIDCAVVVSDGNHALCSEPLFRETLFLVAPSSDKYDITRFLSLKDVAGKPLVLTNRMNNFRVAVEDAFGREDIPMHVLADSNSTSMISGLVAKGTAYSILPYCAIYPALKQGLISASPIEGLYVDWALVRPTQTELTTPARLFRDMLMRLLRDKIQGDNWLGAVITAHPT</sequence>
<dbReference type="Pfam" id="PF03466">
    <property type="entry name" value="LysR_substrate"/>
    <property type="match status" value="1"/>
</dbReference>
<evidence type="ECO:0000256" key="3">
    <source>
        <dbReference type="ARBA" id="ARBA00023125"/>
    </source>
</evidence>
<gene>
    <name evidence="9" type="ORF">GGE16_005950</name>
</gene>
<dbReference type="Gene3D" id="3.40.190.290">
    <property type="match status" value="1"/>
</dbReference>
<keyword evidence="4" id="KW-0804">Transcription</keyword>
<dbReference type="AlphaFoldDB" id="A0AAE2MR56"/>
<dbReference type="InterPro" id="IPR036390">
    <property type="entry name" value="WH_DNA-bd_sf"/>
</dbReference>
<dbReference type="GO" id="GO:0003700">
    <property type="term" value="F:DNA-binding transcription factor activity"/>
    <property type="evidence" value="ECO:0007669"/>
    <property type="project" value="InterPro"/>
</dbReference>
<dbReference type="PRINTS" id="PR00039">
    <property type="entry name" value="HTHLYSR"/>
</dbReference>
<dbReference type="InterPro" id="IPR000847">
    <property type="entry name" value="LysR_HTH_N"/>
</dbReference>
<comment type="function">
    <text evidence="5">Transcriptional regulator of the ttuABCDE tartrate utilization operon.</text>
</comment>
<evidence type="ECO:0000256" key="6">
    <source>
        <dbReference type="ARBA" id="ARBA00067332"/>
    </source>
</evidence>
<dbReference type="RefSeq" id="WP_085739464.1">
    <property type="nucleotide sequence ID" value="NZ_JACHAZ010000006.1"/>
</dbReference>
<comment type="similarity">
    <text evidence="1">Belongs to the LysR transcriptional regulatory family.</text>
</comment>
<evidence type="ECO:0000313" key="10">
    <source>
        <dbReference type="Proteomes" id="UP000538507"/>
    </source>
</evidence>
<accession>A0AAE2MR56</accession>
<dbReference type="GO" id="GO:0005829">
    <property type="term" value="C:cytosol"/>
    <property type="evidence" value="ECO:0007669"/>
    <property type="project" value="TreeGrafter"/>
</dbReference>
<dbReference type="InterPro" id="IPR036388">
    <property type="entry name" value="WH-like_DNA-bd_sf"/>
</dbReference>
<dbReference type="PROSITE" id="PS50931">
    <property type="entry name" value="HTH_LYSR"/>
    <property type="match status" value="1"/>
</dbReference>
<protein>
    <recommendedName>
        <fullName evidence="6">HTH-type transcriptional regulator TtuA</fullName>
    </recommendedName>
    <alternativeName>
        <fullName evidence="7">Tartrate utilization transcriptional regulator</fullName>
    </alternativeName>
</protein>
<evidence type="ECO:0000259" key="8">
    <source>
        <dbReference type="PROSITE" id="PS50931"/>
    </source>
</evidence>
<dbReference type="SUPFAM" id="SSF53850">
    <property type="entry name" value="Periplasmic binding protein-like II"/>
    <property type="match status" value="1"/>
</dbReference>
<evidence type="ECO:0000256" key="7">
    <source>
        <dbReference type="ARBA" id="ARBA00083243"/>
    </source>
</evidence>
<organism evidence="9 10">
    <name type="scientific">Rhizobium leguminosarum</name>
    <dbReference type="NCBI Taxonomy" id="384"/>
    <lineage>
        <taxon>Bacteria</taxon>
        <taxon>Pseudomonadati</taxon>
        <taxon>Pseudomonadota</taxon>
        <taxon>Alphaproteobacteria</taxon>
        <taxon>Hyphomicrobiales</taxon>
        <taxon>Rhizobiaceae</taxon>
        <taxon>Rhizobium/Agrobacterium group</taxon>
        <taxon>Rhizobium</taxon>
    </lineage>
</organism>
<evidence type="ECO:0000256" key="5">
    <source>
        <dbReference type="ARBA" id="ARBA00054626"/>
    </source>
</evidence>
<keyword evidence="3" id="KW-0238">DNA-binding</keyword>
<comment type="caution">
    <text evidence="9">The sequence shown here is derived from an EMBL/GenBank/DDBJ whole genome shotgun (WGS) entry which is preliminary data.</text>
</comment>
<feature type="domain" description="HTH lysR-type" evidence="8">
    <location>
        <begin position="1"/>
        <end position="58"/>
    </location>
</feature>
<reference evidence="9 10" key="1">
    <citation type="submission" date="2020-08" db="EMBL/GenBank/DDBJ databases">
        <title>Genomic Encyclopedia of Type Strains, Phase IV (KMG-V): Genome sequencing to study the core and pangenomes of soil and plant-associated prokaryotes.</title>
        <authorList>
            <person name="Whitman W."/>
        </authorList>
    </citation>
    <scope>NUCLEOTIDE SEQUENCE [LARGE SCALE GENOMIC DNA]</scope>
    <source>
        <strain evidence="9 10">SEMIA 415</strain>
    </source>
</reference>
<dbReference type="PANTHER" id="PTHR30419:SF8">
    <property type="entry name" value="NITROGEN ASSIMILATION TRANSCRIPTIONAL ACTIVATOR-RELATED"/>
    <property type="match status" value="1"/>
</dbReference>
<dbReference type="InterPro" id="IPR050950">
    <property type="entry name" value="HTH-type_LysR_regulators"/>
</dbReference>
<dbReference type="FunFam" id="1.10.10.10:FF:000001">
    <property type="entry name" value="LysR family transcriptional regulator"/>
    <property type="match status" value="1"/>
</dbReference>
<evidence type="ECO:0000256" key="2">
    <source>
        <dbReference type="ARBA" id="ARBA00023015"/>
    </source>
</evidence>
<dbReference type="Gene3D" id="1.10.10.10">
    <property type="entry name" value="Winged helix-like DNA-binding domain superfamily/Winged helix DNA-binding domain"/>
    <property type="match status" value="1"/>
</dbReference>
<dbReference type="PANTHER" id="PTHR30419">
    <property type="entry name" value="HTH-TYPE TRANSCRIPTIONAL REGULATOR YBHD"/>
    <property type="match status" value="1"/>
</dbReference>
<evidence type="ECO:0000256" key="1">
    <source>
        <dbReference type="ARBA" id="ARBA00009437"/>
    </source>
</evidence>
<proteinExistence type="inferred from homology"/>
<dbReference type="Proteomes" id="UP000538507">
    <property type="component" value="Unassembled WGS sequence"/>
</dbReference>